<dbReference type="EMBL" id="LNIX01000013">
    <property type="protein sequence ID" value="OXA47575.1"/>
    <property type="molecule type" value="Genomic_DNA"/>
</dbReference>
<evidence type="ECO:0008006" key="3">
    <source>
        <dbReference type="Google" id="ProtNLM"/>
    </source>
</evidence>
<name>A0A226DPZ1_FOLCA</name>
<sequence>MLGTEESEVSSDVEDDPTACHYSGPILIPDVIPHLCKFLNIDAIKQCRLVCKSWNYSATPSLKAITTVEIRLEPGNCIVPLSNPNLWTWDRRIIEKLKFNDHIRISSYRPTLPPMDLETFPVVRNLTSIFVHFYTREQWQKDLCDKIILSSALTLEELKYHWHYDQYFPSCSGVIFPKLKKLDTDCGWGQVQPPGIISLQRIGQAISESFLALESLKIDGTHLYEISKMEILQKLPLSLNSLVLGKHLDTDGMECLLKIPSPLKKLKFWSAIRGVDPRLDDLPKIIYELLHKHSLTLEDLSMNFSSQKRTAMDFKLPVFPAMKSFGIYGIGMFKKIEFESSPGSGNFGRINYQVCFPVFEKLQFHNYDFSIVASFLPPEDHSHQVVKSVKKVGINFWRYQKTELARNGLYIRLLDIFPNAKISMKVMT</sequence>
<gene>
    <name evidence="1" type="ORF">Fcan01_17735</name>
</gene>
<dbReference type="OrthoDB" id="8292335at2759"/>
<evidence type="ECO:0000313" key="2">
    <source>
        <dbReference type="Proteomes" id="UP000198287"/>
    </source>
</evidence>
<evidence type="ECO:0000313" key="1">
    <source>
        <dbReference type="EMBL" id="OXA47575.1"/>
    </source>
</evidence>
<organism evidence="1 2">
    <name type="scientific">Folsomia candida</name>
    <name type="common">Springtail</name>
    <dbReference type="NCBI Taxonomy" id="158441"/>
    <lineage>
        <taxon>Eukaryota</taxon>
        <taxon>Metazoa</taxon>
        <taxon>Ecdysozoa</taxon>
        <taxon>Arthropoda</taxon>
        <taxon>Hexapoda</taxon>
        <taxon>Collembola</taxon>
        <taxon>Entomobryomorpha</taxon>
        <taxon>Isotomoidea</taxon>
        <taxon>Isotomidae</taxon>
        <taxon>Proisotominae</taxon>
        <taxon>Folsomia</taxon>
    </lineage>
</organism>
<comment type="caution">
    <text evidence="1">The sequence shown here is derived from an EMBL/GenBank/DDBJ whole genome shotgun (WGS) entry which is preliminary data.</text>
</comment>
<dbReference type="AlphaFoldDB" id="A0A226DPZ1"/>
<accession>A0A226DPZ1</accession>
<reference evidence="1 2" key="1">
    <citation type="submission" date="2015-12" db="EMBL/GenBank/DDBJ databases">
        <title>The genome of Folsomia candida.</title>
        <authorList>
            <person name="Faddeeva A."/>
            <person name="Derks M.F."/>
            <person name="Anvar Y."/>
            <person name="Smit S."/>
            <person name="Van Straalen N."/>
            <person name="Roelofs D."/>
        </authorList>
    </citation>
    <scope>NUCLEOTIDE SEQUENCE [LARGE SCALE GENOMIC DNA]</scope>
    <source>
        <strain evidence="1 2">VU population</strain>
        <tissue evidence="1">Whole body</tissue>
    </source>
</reference>
<proteinExistence type="predicted"/>
<dbReference type="Proteomes" id="UP000198287">
    <property type="component" value="Unassembled WGS sequence"/>
</dbReference>
<protein>
    <recommendedName>
        <fullName evidence="3">F-box domain-containing protein</fullName>
    </recommendedName>
</protein>
<keyword evidence="2" id="KW-1185">Reference proteome</keyword>